<accession>A0ABT9QML2</accession>
<sequence length="100" mass="10439">MTTPHTARIAALLLAITAALTLTAACVPVESACAATLATVATPPEPIEDGTYRDGSYEETEDAPPEPIEDGSYRDGSHEDTEQADVPPEPDEHTEDAGSC</sequence>
<gene>
    <name evidence="3" type="ORF">J2853_007214</name>
</gene>
<dbReference type="RefSeq" id="WP_307565042.1">
    <property type="nucleotide sequence ID" value="NZ_JAUSQU010000001.1"/>
</dbReference>
<feature type="chain" id="PRO_5047139104" description="Secreted protein" evidence="2">
    <location>
        <begin position="25"/>
        <end position="100"/>
    </location>
</feature>
<dbReference type="Proteomes" id="UP001225356">
    <property type="component" value="Unassembled WGS sequence"/>
</dbReference>
<proteinExistence type="predicted"/>
<dbReference type="EMBL" id="JAUSQU010000001">
    <property type="protein sequence ID" value="MDP9848003.1"/>
    <property type="molecule type" value="Genomic_DNA"/>
</dbReference>
<comment type="caution">
    <text evidence="3">The sequence shown here is derived from an EMBL/GenBank/DDBJ whole genome shotgun (WGS) entry which is preliminary data.</text>
</comment>
<evidence type="ECO:0000256" key="2">
    <source>
        <dbReference type="SAM" id="SignalP"/>
    </source>
</evidence>
<name>A0ABT9QML2_9ACTN</name>
<feature type="compositionally biased region" description="Basic and acidic residues" evidence="1">
    <location>
        <begin position="71"/>
        <end position="81"/>
    </location>
</feature>
<evidence type="ECO:0000256" key="1">
    <source>
        <dbReference type="SAM" id="MobiDB-lite"/>
    </source>
</evidence>
<keyword evidence="2" id="KW-0732">Signal</keyword>
<reference evidence="3 4" key="1">
    <citation type="submission" date="2023-07" db="EMBL/GenBank/DDBJ databases">
        <title>Sequencing the genomes of 1000 actinobacteria strains.</title>
        <authorList>
            <person name="Klenk H.-P."/>
        </authorList>
    </citation>
    <scope>NUCLEOTIDE SEQUENCE [LARGE SCALE GENOMIC DNA]</scope>
    <source>
        <strain evidence="3 4">DSM 46740</strain>
    </source>
</reference>
<evidence type="ECO:0000313" key="4">
    <source>
        <dbReference type="Proteomes" id="UP001225356"/>
    </source>
</evidence>
<feature type="signal peptide" evidence="2">
    <location>
        <begin position="1"/>
        <end position="24"/>
    </location>
</feature>
<evidence type="ECO:0000313" key="3">
    <source>
        <dbReference type="EMBL" id="MDP9848003.1"/>
    </source>
</evidence>
<feature type="compositionally biased region" description="Acidic residues" evidence="1">
    <location>
        <begin position="57"/>
        <end position="69"/>
    </location>
</feature>
<keyword evidence="4" id="KW-1185">Reference proteome</keyword>
<organism evidence="3 4">
    <name type="scientific">Streptosporangium lutulentum</name>
    <dbReference type="NCBI Taxonomy" id="1461250"/>
    <lineage>
        <taxon>Bacteria</taxon>
        <taxon>Bacillati</taxon>
        <taxon>Actinomycetota</taxon>
        <taxon>Actinomycetes</taxon>
        <taxon>Streptosporangiales</taxon>
        <taxon>Streptosporangiaceae</taxon>
        <taxon>Streptosporangium</taxon>
    </lineage>
</organism>
<feature type="region of interest" description="Disordered" evidence="1">
    <location>
        <begin position="39"/>
        <end position="100"/>
    </location>
</feature>
<protein>
    <recommendedName>
        <fullName evidence="5">Secreted protein</fullName>
    </recommendedName>
</protein>
<evidence type="ECO:0008006" key="5">
    <source>
        <dbReference type="Google" id="ProtNLM"/>
    </source>
</evidence>